<dbReference type="PIRSF" id="PIRSF000538">
    <property type="entry name" value="GlpK"/>
    <property type="match status" value="1"/>
</dbReference>
<evidence type="ECO:0000256" key="4">
    <source>
        <dbReference type="ARBA" id="ARBA00022741"/>
    </source>
</evidence>
<evidence type="ECO:0000256" key="7">
    <source>
        <dbReference type="ARBA" id="ARBA00023277"/>
    </source>
</evidence>
<evidence type="ECO:0000256" key="1">
    <source>
        <dbReference type="ARBA" id="ARBA00009156"/>
    </source>
</evidence>
<dbReference type="InterPro" id="IPR043129">
    <property type="entry name" value="ATPase_NBD"/>
</dbReference>
<reference evidence="13 14" key="1">
    <citation type="submission" date="2024-10" db="EMBL/GenBank/DDBJ databases">
        <title>The Natural Products Discovery Center: Release of the First 8490 Sequenced Strains for Exploring Actinobacteria Biosynthetic Diversity.</title>
        <authorList>
            <person name="Kalkreuter E."/>
            <person name="Kautsar S.A."/>
            <person name="Yang D."/>
            <person name="Bader C.D."/>
            <person name="Teijaro C.N."/>
            <person name="Fluegel L."/>
            <person name="Davis C.M."/>
            <person name="Simpson J.R."/>
            <person name="Lauterbach L."/>
            <person name="Steele A.D."/>
            <person name="Gui C."/>
            <person name="Meng S."/>
            <person name="Li G."/>
            <person name="Viehrig K."/>
            <person name="Ye F."/>
            <person name="Su P."/>
            <person name="Kiefer A.F."/>
            <person name="Nichols A."/>
            <person name="Cepeda A.J."/>
            <person name="Yan W."/>
            <person name="Fan B."/>
            <person name="Jiang Y."/>
            <person name="Adhikari A."/>
            <person name="Zheng C.-J."/>
            <person name="Schuster L."/>
            <person name="Cowan T.M."/>
            <person name="Smanski M.J."/>
            <person name="Chevrette M.G."/>
            <person name="De Carvalho L.P.S."/>
            <person name="Shen B."/>
        </authorList>
    </citation>
    <scope>NUCLEOTIDE SEQUENCE [LARGE SCALE GENOMIC DNA]</scope>
    <source>
        <strain evidence="13 14">NPDC019275</strain>
    </source>
</reference>
<evidence type="ECO:0000256" key="9">
    <source>
        <dbReference type="RuleBase" id="RU003733"/>
    </source>
</evidence>
<dbReference type="GO" id="GO:0004856">
    <property type="term" value="F:D-xylulokinase activity"/>
    <property type="evidence" value="ECO:0007669"/>
    <property type="project" value="UniProtKB-EC"/>
</dbReference>
<protein>
    <recommendedName>
        <fullName evidence="8 10">Xylulose kinase</fullName>
        <shortName evidence="8 10">Xylulokinase</shortName>
        <ecNumber evidence="8 10">2.7.1.17</ecNumber>
    </recommendedName>
</protein>
<dbReference type="Pfam" id="PF02782">
    <property type="entry name" value="FGGY_C"/>
    <property type="match status" value="1"/>
</dbReference>
<organism evidence="13 14">
    <name type="scientific">Nocardia xishanensis</name>
    <dbReference type="NCBI Taxonomy" id="238964"/>
    <lineage>
        <taxon>Bacteria</taxon>
        <taxon>Bacillati</taxon>
        <taxon>Actinomycetota</taxon>
        <taxon>Actinomycetes</taxon>
        <taxon>Mycobacteriales</taxon>
        <taxon>Nocardiaceae</taxon>
        <taxon>Nocardia</taxon>
    </lineage>
</organism>
<keyword evidence="6 8" id="KW-0067">ATP-binding</keyword>
<dbReference type="PROSITE" id="PS00933">
    <property type="entry name" value="FGGY_KINASES_1"/>
    <property type="match status" value="1"/>
</dbReference>
<comment type="caution">
    <text evidence="13">The sequence shown here is derived from an EMBL/GenBank/DDBJ whole genome shotgun (WGS) entry which is preliminary data.</text>
</comment>
<evidence type="ECO:0000256" key="10">
    <source>
        <dbReference type="RuleBase" id="RU364073"/>
    </source>
</evidence>
<dbReference type="InterPro" id="IPR050406">
    <property type="entry name" value="FGGY_Carb_Kinase"/>
</dbReference>
<evidence type="ECO:0000256" key="2">
    <source>
        <dbReference type="ARBA" id="ARBA00022629"/>
    </source>
</evidence>
<dbReference type="Proteomes" id="UP001611415">
    <property type="component" value="Unassembled WGS sequence"/>
</dbReference>
<evidence type="ECO:0000313" key="13">
    <source>
        <dbReference type="EMBL" id="MFI2474881.1"/>
    </source>
</evidence>
<dbReference type="EMBL" id="JBIRYO010000009">
    <property type="protein sequence ID" value="MFI2474881.1"/>
    <property type="molecule type" value="Genomic_DNA"/>
</dbReference>
<proteinExistence type="inferred from homology"/>
<keyword evidence="2 8" id="KW-0859">Xylose metabolism</keyword>
<dbReference type="InterPro" id="IPR018485">
    <property type="entry name" value="FGGY_C"/>
</dbReference>
<name>A0ABW7X1A3_9NOCA</name>
<evidence type="ECO:0000256" key="5">
    <source>
        <dbReference type="ARBA" id="ARBA00022777"/>
    </source>
</evidence>
<feature type="domain" description="Carbohydrate kinase FGGY C-terminal" evidence="12">
    <location>
        <begin position="241"/>
        <end position="422"/>
    </location>
</feature>
<sequence length="465" mass="48172">MTRVAGVDSSTQSCKIVVCDAATGTVLERATAPHPDGTAVPAEAWWDALRAASDGLLDRVDAIAVAAQQQGMVPLDADGAPVRDALLWNDTRSAAAADDLVRELGGPQRWADAVGSVPVASFTVAKLRWFADHEPHLADRTRRILLPHDYLTWRLRGLDAEPVTDRGDASGTGYWSPATGRYREDLLALAFRGRTPLLPRVLAPAEAAGRTPTGALIAAGTGDNAGAALGLGLDPGDVVLSLGTSGTAYARAETSSADSSGAIAGFADATGAFLPLVCTLNAARVLTSAAQLLGVDLPDLETLAAQAPPGADGLVMLPYLTGERTPNLPHAAGSLHGLCPRTMHPGHLARAAYEGMLCNLADALDRLVATGISPRRILLIGGAARSPLVRAIAAQILGHPVIVPEPEEYVALGAARQAAWALAGTAAPPRWPTRTAAEISVSPDAAGTGRVIRDTYSNARDALYR</sequence>
<comment type="catalytic activity">
    <reaction evidence="8 10">
        <text>D-xylulose + ATP = D-xylulose 5-phosphate + ADP + H(+)</text>
        <dbReference type="Rhea" id="RHEA:10964"/>
        <dbReference type="ChEBI" id="CHEBI:15378"/>
        <dbReference type="ChEBI" id="CHEBI:17140"/>
        <dbReference type="ChEBI" id="CHEBI:30616"/>
        <dbReference type="ChEBI" id="CHEBI:57737"/>
        <dbReference type="ChEBI" id="CHEBI:456216"/>
        <dbReference type="EC" id="2.7.1.17"/>
    </reaction>
</comment>
<evidence type="ECO:0000256" key="3">
    <source>
        <dbReference type="ARBA" id="ARBA00022679"/>
    </source>
</evidence>
<dbReference type="Gene3D" id="3.30.420.40">
    <property type="match status" value="2"/>
</dbReference>
<dbReference type="PANTHER" id="PTHR43095">
    <property type="entry name" value="SUGAR KINASE"/>
    <property type="match status" value="1"/>
</dbReference>
<keyword evidence="4 8" id="KW-0547">Nucleotide-binding</keyword>
<evidence type="ECO:0000313" key="14">
    <source>
        <dbReference type="Proteomes" id="UP001611415"/>
    </source>
</evidence>
<comment type="caution">
    <text evidence="8">Lacks conserved residue(s) required for the propagation of feature annotation.</text>
</comment>
<feature type="active site" description="Proton acceptor" evidence="8">
    <location>
        <position position="223"/>
    </location>
</feature>
<evidence type="ECO:0000259" key="11">
    <source>
        <dbReference type="Pfam" id="PF00370"/>
    </source>
</evidence>
<feature type="site" description="Important for activity" evidence="8">
    <location>
        <position position="8"/>
    </location>
</feature>
<dbReference type="EC" id="2.7.1.17" evidence="8 10"/>
<dbReference type="RefSeq" id="WP_397092880.1">
    <property type="nucleotide sequence ID" value="NZ_JBIRYO010000009.1"/>
</dbReference>
<keyword evidence="7 8" id="KW-0119">Carbohydrate metabolism</keyword>
<dbReference type="CDD" id="cd07809">
    <property type="entry name" value="ASKHA_NBD_FGGY_BaXK-like"/>
    <property type="match status" value="1"/>
</dbReference>
<dbReference type="HAMAP" id="MF_02220">
    <property type="entry name" value="XylB"/>
    <property type="match status" value="1"/>
</dbReference>
<dbReference type="InterPro" id="IPR018484">
    <property type="entry name" value="FGGY_N"/>
</dbReference>
<gene>
    <name evidence="8 10 13" type="primary">xylB</name>
    <name evidence="13" type="ORF">ACH49W_16015</name>
</gene>
<dbReference type="PROSITE" id="PS00445">
    <property type="entry name" value="FGGY_KINASES_2"/>
    <property type="match status" value="1"/>
</dbReference>
<keyword evidence="5 8" id="KW-0418">Kinase</keyword>
<dbReference type="InterPro" id="IPR006000">
    <property type="entry name" value="Xylulokinase"/>
</dbReference>
<evidence type="ECO:0000256" key="6">
    <source>
        <dbReference type="ARBA" id="ARBA00022840"/>
    </source>
</evidence>
<keyword evidence="14" id="KW-1185">Reference proteome</keyword>
<accession>A0ABW7X1A3</accession>
<dbReference type="NCBIfam" id="TIGR01312">
    <property type="entry name" value="XylB"/>
    <property type="match status" value="1"/>
</dbReference>
<dbReference type="Pfam" id="PF00370">
    <property type="entry name" value="FGGY_N"/>
    <property type="match status" value="1"/>
</dbReference>
<dbReference type="SUPFAM" id="SSF53067">
    <property type="entry name" value="Actin-like ATPase domain"/>
    <property type="match status" value="2"/>
</dbReference>
<dbReference type="InterPro" id="IPR000577">
    <property type="entry name" value="Carb_kinase_FGGY"/>
</dbReference>
<keyword evidence="3 8" id="KW-0808">Transferase</keyword>
<dbReference type="PANTHER" id="PTHR43095:SF5">
    <property type="entry name" value="XYLULOSE KINASE"/>
    <property type="match status" value="1"/>
</dbReference>
<evidence type="ECO:0000259" key="12">
    <source>
        <dbReference type="Pfam" id="PF02782"/>
    </source>
</evidence>
<feature type="domain" description="Carbohydrate kinase FGGY N-terminal" evidence="11">
    <location>
        <begin position="5"/>
        <end position="220"/>
    </location>
</feature>
<dbReference type="InterPro" id="IPR018483">
    <property type="entry name" value="Carb_kinase_FGGY_CS"/>
</dbReference>
<comment type="similarity">
    <text evidence="1 8 9">Belongs to the FGGY kinase family.</text>
</comment>
<evidence type="ECO:0000256" key="8">
    <source>
        <dbReference type="HAMAP-Rule" id="MF_02220"/>
    </source>
</evidence>
<comment type="function">
    <text evidence="8">Catalyzes the phosphorylation of D-xylulose to D-xylulose 5-phosphate.</text>
</comment>